<gene>
    <name evidence="1" type="ORF">ENSA7_64980</name>
</gene>
<sequence length="45" mass="5056">MFSNDAANQTVDRRVRRVPEQASDVLVDHRGLVSINSRVDEEVSS</sequence>
<dbReference type="AlphaFoldDB" id="A0A2S9Y0C2"/>
<dbReference type="EMBL" id="PVNL01000124">
    <property type="protein sequence ID" value="PRP98555.1"/>
    <property type="molecule type" value="Genomic_DNA"/>
</dbReference>
<proteinExistence type="predicted"/>
<accession>A0A2S9Y0C2</accession>
<evidence type="ECO:0000313" key="1">
    <source>
        <dbReference type="EMBL" id="PRP98555.1"/>
    </source>
</evidence>
<protein>
    <submittedName>
        <fullName evidence="1">Uncharacterized protein</fullName>
    </submittedName>
</protein>
<organism evidence="1 2">
    <name type="scientific">Enhygromyxa salina</name>
    <dbReference type="NCBI Taxonomy" id="215803"/>
    <lineage>
        <taxon>Bacteria</taxon>
        <taxon>Pseudomonadati</taxon>
        <taxon>Myxococcota</taxon>
        <taxon>Polyangia</taxon>
        <taxon>Nannocystales</taxon>
        <taxon>Nannocystaceae</taxon>
        <taxon>Enhygromyxa</taxon>
    </lineage>
</organism>
<evidence type="ECO:0000313" key="2">
    <source>
        <dbReference type="Proteomes" id="UP000238823"/>
    </source>
</evidence>
<comment type="caution">
    <text evidence="1">The sequence shown here is derived from an EMBL/GenBank/DDBJ whole genome shotgun (WGS) entry which is preliminary data.</text>
</comment>
<reference evidence="1 2" key="1">
    <citation type="submission" date="2018-03" db="EMBL/GenBank/DDBJ databases">
        <title>Draft Genome Sequences of the Obligatory Marine Myxobacteria Enhygromyxa salina SWB007.</title>
        <authorList>
            <person name="Poehlein A."/>
            <person name="Moghaddam J.A."/>
            <person name="Harms H."/>
            <person name="Alanjari M."/>
            <person name="Koenig G.M."/>
            <person name="Daniel R."/>
            <person name="Schaeberle T.F."/>
        </authorList>
    </citation>
    <scope>NUCLEOTIDE SEQUENCE [LARGE SCALE GENOMIC DNA]</scope>
    <source>
        <strain evidence="1 2">SWB007</strain>
    </source>
</reference>
<name>A0A2S9Y0C2_9BACT</name>
<dbReference type="Proteomes" id="UP000238823">
    <property type="component" value="Unassembled WGS sequence"/>
</dbReference>